<accession>A0A7R9PWP7</accession>
<dbReference type="Proteomes" id="UP000759131">
    <property type="component" value="Unassembled WGS sequence"/>
</dbReference>
<protein>
    <submittedName>
        <fullName evidence="1">Uncharacterized protein</fullName>
    </submittedName>
</protein>
<keyword evidence="2" id="KW-1185">Reference proteome</keyword>
<dbReference type="EMBL" id="OC856322">
    <property type="protein sequence ID" value="CAD7623583.1"/>
    <property type="molecule type" value="Genomic_DNA"/>
</dbReference>
<gene>
    <name evidence="1" type="ORF">OSB1V03_LOCUS4038</name>
</gene>
<name>A0A7R9PWP7_9ACAR</name>
<reference evidence="1" key="1">
    <citation type="submission" date="2020-11" db="EMBL/GenBank/DDBJ databases">
        <authorList>
            <person name="Tran Van P."/>
        </authorList>
    </citation>
    <scope>NUCLEOTIDE SEQUENCE</scope>
</reference>
<proteinExistence type="predicted"/>
<dbReference type="EMBL" id="CAJPIZ010001747">
    <property type="protein sequence ID" value="CAG2104013.1"/>
    <property type="molecule type" value="Genomic_DNA"/>
</dbReference>
<evidence type="ECO:0000313" key="2">
    <source>
        <dbReference type="Proteomes" id="UP000759131"/>
    </source>
</evidence>
<sequence>MISQYTGELKITTSGSGFREWLSVIILLNPDVPDLNHADMIKLKQQLVDQNLQPKHDYKV</sequence>
<dbReference type="AlphaFoldDB" id="A0A7R9PWP7"/>
<evidence type="ECO:0000313" key="1">
    <source>
        <dbReference type="EMBL" id="CAD7623583.1"/>
    </source>
</evidence>
<organism evidence="1">
    <name type="scientific">Medioppia subpectinata</name>
    <dbReference type="NCBI Taxonomy" id="1979941"/>
    <lineage>
        <taxon>Eukaryota</taxon>
        <taxon>Metazoa</taxon>
        <taxon>Ecdysozoa</taxon>
        <taxon>Arthropoda</taxon>
        <taxon>Chelicerata</taxon>
        <taxon>Arachnida</taxon>
        <taxon>Acari</taxon>
        <taxon>Acariformes</taxon>
        <taxon>Sarcoptiformes</taxon>
        <taxon>Oribatida</taxon>
        <taxon>Brachypylina</taxon>
        <taxon>Oppioidea</taxon>
        <taxon>Oppiidae</taxon>
        <taxon>Medioppia</taxon>
    </lineage>
</organism>